<feature type="region of interest" description="Disordered" evidence="1">
    <location>
        <begin position="1"/>
        <end position="68"/>
    </location>
</feature>
<proteinExistence type="predicted"/>
<evidence type="ECO:0000313" key="2">
    <source>
        <dbReference type="EMBL" id="SDC92238.1"/>
    </source>
</evidence>
<feature type="compositionally biased region" description="Basic and acidic residues" evidence="1">
    <location>
        <begin position="42"/>
        <end position="54"/>
    </location>
</feature>
<feature type="compositionally biased region" description="Basic and acidic residues" evidence="1">
    <location>
        <begin position="1"/>
        <end position="11"/>
    </location>
</feature>
<dbReference type="EMBL" id="FMZE01000004">
    <property type="protein sequence ID" value="SDC92238.1"/>
    <property type="molecule type" value="Genomic_DNA"/>
</dbReference>
<dbReference type="KEGG" id="pmad:BAY61_27390"/>
<evidence type="ECO:0000256" key="1">
    <source>
        <dbReference type="SAM" id="MobiDB-lite"/>
    </source>
</evidence>
<keyword evidence="3" id="KW-1185">Reference proteome</keyword>
<sequence length="68" mass="7739">MADEQAKREGPTRPGGEKPTGPGRRDRRLDDVFGDVLPETTSDEREPRKDRQASDEWYLDNRPPHHGG</sequence>
<name>A0A222VW29_9PSEU</name>
<organism evidence="2 3">
    <name type="scientific">Prauserella marina</name>
    <dbReference type="NCBI Taxonomy" id="530584"/>
    <lineage>
        <taxon>Bacteria</taxon>
        <taxon>Bacillati</taxon>
        <taxon>Actinomycetota</taxon>
        <taxon>Actinomycetes</taxon>
        <taxon>Pseudonocardiales</taxon>
        <taxon>Pseudonocardiaceae</taxon>
        <taxon>Prauserella</taxon>
    </lineage>
</organism>
<evidence type="ECO:0000313" key="3">
    <source>
        <dbReference type="Proteomes" id="UP000199494"/>
    </source>
</evidence>
<dbReference type="Proteomes" id="UP000199494">
    <property type="component" value="Unassembled WGS sequence"/>
</dbReference>
<dbReference type="OrthoDB" id="3700244at2"/>
<gene>
    <name evidence="2" type="ORF">SAMN05421630_104461</name>
</gene>
<accession>A0A222VW29</accession>
<reference evidence="2 3" key="1">
    <citation type="submission" date="2016-10" db="EMBL/GenBank/DDBJ databases">
        <authorList>
            <person name="de Groot N.N."/>
        </authorList>
    </citation>
    <scope>NUCLEOTIDE SEQUENCE [LARGE SCALE GENOMIC DNA]</scope>
    <source>
        <strain evidence="2 3">CGMCC 4.5506</strain>
    </source>
</reference>
<dbReference type="RefSeq" id="WP_091803659.1">
    <property type="nucleotide sequence ID" value="NZ_CP016353.1"/>
</dbReference>
<dbReference type="AlphaFoldDB" id="A0A222VW29"/>
<protein>
    <submittedName>
        <fullName evidence="2">Uncharacterized protein</fullName>
    </submittedName>
</protein>